<feature type="coiled-coil region" evidence="1">
    <location>
        <begin position="20"/>
        <end position="62"/>
    </location>
</feature>
<keyword evidence="1" id="KW-0175">Coiled coil</keyword>
<protein>
    <recommendedName>
        <fullName evidence="4">TRIM2_3</fullName>
    </recommendedName>
</protein>
<dbReference type="EMBL" id="CACVKT020001221">
    <property type="protein sequence ID" value="CAC5366281.1"/>
    <property type="molecule type" value="Genomic_DNA"/>
</dbReference>
<dbReference type="InterPro" id="IPR011042">
    <property type="entry name" value="6-blade_b-propeller_TolB-like"/>
</dbReference>
<sequence>MKKDRKENSIRIEQEETKIRKEIAKAKENVIKRLESLEKSHLKQLSELKNKDMTRIQRQEKDIGDLVACTKVQKEALEFIKDHGSEKQAFISIHSCKPILDDIENKMKQLTETFVDTSLRFVERDSKEILTDIGSIELKETPSSVSIVPYKQRQSQVPVVLKHKTTRFTFLNDIDMKREKLEGVTGITILGSNTLIFCDIITKKVHFCDENNSYKSSISLSYEPWDISVIPGTTTAVMSSRSESYIQFIDLKKRKMLNKVKVKQSECFGVHATTHSIFVGSKRGQIYVLDLRGNVKRMINLKDTDHYINYISVCSDGNICYSFNNEVHCITSDGEPVFSYSSPDFRDARDIQIDDAGNIYVLGRNSQSIHKLTCSGTLLNILLKDNLSKPLAFCFSEDLSKCYIANNGGSKVSVFRTE</sequence>
<proteinExistence type="predicted"/>
<gene>
    <name evidence="2" type="ORF">MCOR_6646</name>
</gene>
<evidence type="ECO:0000313" key="2">
    <source>
        <dbReference type="EMBL" id="CAC5366281.1"/>
    </source>
</evidence>
<dbReference type="Proteomes" id="UP000507470">
    <property type="component" value="Unassembled WGS sequence"/>
</dbReference>
<evidence type="ECO:0000313" key="3">
    <source>
        <dbReference type="Proteomes" id="UP000507470"/>
    </source>
</evidence>
<reference evidence="2 3" key="1">
    <citation type="submission" date="2020-06" db="EMBL/GenBank/DDBJ databases">
        <authorList>
            <person name="Li R."/>
            <person name="Bekaert M."/>
        </authorList>
    </citation>
    <scope>NUCLEOTIDE SEQUENCE [LARGE SCALE GENOMIC DNA]</scope>
    <source>
        <strain evidence="3">wild</strain>
    </source>
</reference>
<dbReference type="OrthoDB" id="6053567at2759"/>
<dbReference type="AlphaFoldDB" id="A0A6J8AGY1"/>
<evidence type="ECO:0000256" key="1">
    <source>
        <dbReference type="SAM" id="Coils"/>
    </source>
</evidence>
<dbReference type="Gene3D" id="2.120.10.30">
    <property type="entry name" value="TolB, C-terminal domain"/>
    <property type="match status" value="1"/>
</dbReference>
<name>A0A6J8AGY1_MYTCO</name>
<dbReference type="InterPro" id="IPR011044">
    <property type="entry name" value="Quino_amine_DH_bsu"/>
</dbReference>
<keyword evidence="3" id="KW-1185">Reference proteome</keyword>
<evidence type="ECO:0008006" key="4">
    <source>
        <dbReference type="Google" id="ProtNLM"/>
    </source>
</evidence>
<organism evidence="2 3">
    <name type="scientific">Mytilus coruscus</name>
    <name type="common">Sea mussel</name>
    <dbReference type="NCBI Taxonomy" id="42192"/>
    <lineage>
        <taxon>Eukaryota</taxon>
        <taxon>Metazoa</taxon>
        <taxon>Spiralia</taxon>
        <taxon>Lophotrochozoa</taxon>
        <taxon>Mollusca</taxon>
        <taxon>Bivalvia</taxon>
        <taxon>Autobranchia</taxon>
        <taxon>Pteriomorphia</taxon>
        <taxon>Mytilida</taxon>
        <taxon>Mytiloidea</taxon>
        <taxon>Mytilidae</taxon>
        <taxon>Mytilinae</taxon>
        <taxon>Mytilus</taxon>
    </lineage>
</organism>
<dbReference type="SUPFAM" id="SSF50969">
    <property type="entry name" value="YVTN repeat-like/Quinoprotein amine dehydrogenase"/>
    <property type="match status" value="1"/>
</dbReference>
<accession>A0A6J8AGY1</accession>